<keyword evidence="1" id="KW-1133">Transmembrane helix</keyword>
<organism evidence="2">
    <name type="scientific">Streptomyces sp. R35</name>
    <dbReference type="NCBI Taxonomy" id="3238630"/>
    <lineage>
        <taxon>Bacteria</taxon>
        <taxon>Bacillati</taxon>
        <taxon>Actinomycetota</taxon>
        <taxon>Actinomycetes</taxon>
        <taxon>Kitasatosporales</taxon>
        <taxon>Streptomycetaceae</taxon>
        <taxon>Streptomyces</taxon>
    </lineage>
</organism>
<keyword evidence="1" id="KW-0472">Membrane</keyword>
<dbReference type="RefSeq" id="WP_369261401.1">
    <property type="nucleotide sequence ID" value="NZ_CP163440.1"/>
</dbReference>
<evidence type="ECO:0000313" key="2">
    <source>
        <dbReference type="EMBL" id="XDQ64861.1"/>
    </source>
</evidence>
<sequence length="172" mass="19022">MNRAERRILALLRQLAERDFVVLSDVGGSPRRLAVLAYVAEQHGFRYAEAHGVGRALQIHLVRTEHADTRPPDSASVPGLRPGTLRPLPEAAPAVRLLRDRIELDALAEDLSVRARLVIMTACALFAGLFLLVSSWRAALAGFAALEAMFVGFLYLEVVRRRRLARRVHAAV</sequence>
<dbReference type="EMBL" id="CP163440">
    <property type="protein sequence ID" value="XDQ64861.1"/>
    <property type="molecule type" value="Genomic_DNA"/>
</dbReference>
<evidence type="ECO:0008006" key="3">
    <source>
        <dbReference type="Google" id="ProtNLM"/>
    </source>
</evidence>
<keyword evidence="1" id="KW-0812">Transmembrane</keyword>
<feature type="transmembrane region" description="Helical" evidence="1">
    <location>
        <begin position="117"/>
        <end position="133"/>
    </location>
</feature>
<dbReference type="AlphaFoldDB" id="A0AB39SCI7"/>
<evidence type="ECO:0000256" key="1">
    <source>
        <dbReference type="SAM" id="Phobius"/>
    </source>
</evidence>
<proteinExistence type="predicted"/>
<feature type="transmembrane region" description="Helical" evidence="1">
    <location>
        <begin position="139"/>
        <end position="158"/>
    </location>
</feature>
<reference evidence="2" key="1">
    <citation type="submission" date="2024-07" db="EMBL/GenBank/DDBJ databases">
        <authorList>
            <person name="Yu S.T."/>
        </authorList>
    </citation>
    <scope>NUCLEOTIDE SEQUENCE</scope>
    <source>
        <strain evidence="2">R35</strain>
    </source>
</reference>
<gene>
    <name evidence="2" type="ORF">AB5J50_30785</name>
</gene>
<name>A0AB39SCI7_9ACTN</name>
<accession>A0AB39SCI7</accession>
<protein>
    <recommendedName>
        <fullName evidence="3">Integral membrane protein</fullName>
    </recommendedName>
</protein>